<dbReference type="SUPFAM" id="SSF64268">
    <property type="entry name" value="PX domain"/>
    <property type="match status" value="2"/>
</dbReference>
<dbReference type="GO" id="GO:0035091">
    <property type="term" value="F:phosphatidylinositol binding"/>
    <property type="evidence" value="ECO:0007669"/>
    <property type="project" value="InterPro"/>
</dbReference>
<dbReference type="PROSITE" id="PS50195">
    <property type="entry name" value="PX"/>
    <property type="match status" value="2"/>
</dbReference>
<evidence type="ECO:0000313" key="2">
    <source>
        <dbReference type="EMBL" id="CEO96975.1"/>
    </source>
</evidence>
<dbReference type="InterPro" id="IPR001683">
    <property type="entry name" value="PX_dom"/>
</dbReference>
<feature type="domain" description="PX" evidence="1">
    <location>
        <begin position="161"/>
        <end position="299"/>
    </location>
</feature>
<evidence type="ECO:0000259" key="1">
    <source>
        <dbReference type="PROSITE" id="PS50195"/>
    </source>
</evidence>
<accession>A0A0G4IP61</accession>
<dbReference type="OMA" id="TRIMSDH"/>
<dbReference type="Proteomes" id="UP000039324">
    <property type="component" value="Unassembled WGS sequence"/>
</dbReference>
<dbReference type="OrthoDB" id="430293at2759"/>
<dbReference type="Pfam" id="PF00787">
    <property type="entry name" value="PX"/>
    <property type="match status" value="2"/>
</dbReference>
<reference evidence="2 3" key="1">
    <citation type="submission" date="2015-02" db="EMBL/GenBank/DDBJ databases">
        <authorList>
            <person name="Chooi Y.-H."/>
        </authorList>
    </citation>
    <scope>NUCLEOTIDE SEQUENCE [LARGE SCALE GENOMIC DNA]</scope>
    <source>
        <strain evidence="2">E3</strain>
    </source>
</reference>
<dbReference type="AlphaFoldDB" id="A0A0G4IP61"/>
<protein>
    <recommendedName>
        <fullName evidence="1">PX domain-containing protein</fullName>
    </recommendedName>
</protein>
<dbReference type="PANTHER" id="PTHR22775">
    <property type="entry name" value="SORTING NEXIN"/>
    <property type="match status" value="1"/>
</dbReference>
<keyword evidence="3" id="KW-1185">Reference proteome</keyword>
<gene>
    <name evidence="2" type="ORF">PBRA_005579</name>
</gene>
<evidence type="ECO:0000313" key="3">
    <source>
        <dbReference type="Proteomes" id="UP000039324"/>
    </source>
</evidence>
<dbReference type="PANTHER" id="PTHR22775:SF3">
    <property type="entry name" value="SORTING NEXIN-13"/>
    <property type="match status" value="1"/>
</dbReference>
<name>A0A0G4IP61_PLABS</name>
<dbReference type="EMBL" id="CDSF01000077">
    <property type="protein sequence ID" value="CEO96975.1"/>
    <property type="molecule type" value="Genomic_DNA"/>
</dbReference>
<dbReference type="Gene3D" id="3.30.1520.10">
    <property type="entry name" value="Phox-like domain"/>
    <property type="match status" value="2"/>
</dbReference>
<dbReference type="InterPro" id="IPR036871">
    <property type="entry name" value="PX_dom_sf"/>
</dbReference>
<dbReference type="CDD" id="cd06093">
    <property type="entry name" value="PX_domain"/>
    <property type="match status" value="1"/>
</dbReference>
<sequence>MVVVEGPSAVQRIGVPRFVTGSGANKATLFAVRVVPVAGPAYFVSKRFTQFVNLDRELRAQYADVPLPALPPKRPKILGQSNEFLEERRILLEHFLKSVLNADGPITTCTTFLNFIGSDRDADAVDIEGDNTGSMKHLLFDVDEPYEFPDLQEIRHISIPQAKVMSDHILYQAGDRASSGRAYTALLFSNGDNQIHCSATPHTELRHSHSHWVSLKRFTDFLTMMKDLRAELARTCPDALCKLPLAPPTRKSRVLHDHTDPVFVEHRRVLLEYYLNKLLRIEQAASSDIFLKYCAVPGI</sequence>
<dbReference type="SMART" id="SM00312">
    <property type="entry name" value="PX"/>
    <property type="match status" value="2"/>
</dbReference>
<organism evidence="2 3">
    <name type="scientific">Plasmodiophora brassicae</name>
    <name type="common">Clubroot disease agent</name>
    <dbReference type="NCBI Taxonomy" id="37360"/>
    <lineage>
        <taxon>Eukaryota</taxon>
        <taxon>Sar</taxon>
        <taxon>Rhizaria</taxon>
        <taxon>Endomyxa</taxon>
        <taxon>Phytomyxea</taxon>
        <taxon>Plasmodiophorida</taxon>
        <taxon>Plasmodiophoridae</taxon>
        <taxon>Plasmodiophora</taxon>
    </lineage>
</organism>
<proteinExistence type="predicted"/>
<feature type="domain" description="PX" evidence="1">
    <location>
        <begin position="1"/>
        <end position="123"/>
    </location>
</feature>